<dbReference type="Proteomes" id="UP000036923">
    <property type="component" value="Unassembled WGS sequence"/>
</dbReference>
<dbReference type="PROSITE" id="PS00018">
    <property type="entry name" value="EF_HAND_1"/>
    <property type="match status" value="1"/>
</dbReference>
<dbReference type="InterPro" id="IPR008965">
    <property type="entry name" value="CBM2/CBM3_carb-bd_dom_sf"/>
</dbReference>
<dbReference type="SUPFAM" id="SSF49265">
    <property type="entry name" value="Fibronectin type III"/>
    <property type="match status" value="1"/>
</dbReference>
<dbReference type="Pfam" id="PF01344">
    <property type="entry name" value="Kelch_1"/>
    <property type="match status" value="1"/>
</dbReference>
<dbReference type="SUPFAM" id="SSF63446">
    <property type="entry name" value="Type I dockerin domain"/>
    <property type="match status" value="1"/>
</dbReference>
<dbReference type="Gene3D" id="2.120.10.80">
    <property type="entry name" value="Kelch-type beta propeller"/>
    <property type="match status" value="3"/>
</dbReference>
<evidence type="ECO:0000256" key="1">
    <source>
        <dbReference type="ARBA" id="ARBA00004613"/>
    </source>
</evidence>
<dbReference type="InterPro" id="IPR002102">
    <property type="entry name" value="Cohesin_dom"/>
</dbReference>
<dbReference type="SMART" id="SM00612">
    <property type="entry name" value="Kelch"/>
    <property type="match status" value="10"/>
</dbReference>
<dbReference type="GO" id="GO:0030246">
    <property type="term" value="F:carbohydrate binding"/>
    <property type="evidence" value="ECO:0007669"/>
    <property type="project" value="InterPro"/>
</dbReference>
<evidence type="ECO:0000313" key="13">
    <source>
        <dbReference type="Proteomes" id="UP000036923"/>
    </source>
</evidence>
<sequence length="1618" mass="177611">MKFKKIIASALSVSILVSSAGMSIGSFAAGRENRMKQFKVHLKAATIESDVENTKRKAAEKRFKSKASNESSPYIISFTGPITEEMKDMVTDVGVTLLDYIPKFSFLAFMHPDTVEKVNEFECVGDVIPYLDEYKIDPELMEEINNSNEKELEEEVDVAISTFDIDCSDVIKEINKDGISKVKKKSQLKKVKVKRKSLIDISKVKSVKFIEKAYELKINNDIARGIMGFESAESMAYEGEGQTVCVADTGLDKGNPGLKNNTLHSDFTGRVIKIIDENGEDGADRNGHGTHVSGSVLGSGQISGGKIKGTASKANLIMQDIGPGAEGYVNYPDTLYNLLEEAYTNGARIHTNSWGSKAEGSYTERSAEVDKFLWEHKDMTILFSSGNEGRNGPGTVGSPATAKNCITVGASESFRPYIEFQNGLSMSDNPDERALFSSYGCKDGRIKPDVVAPGSFISSTKSGMLGDEGNKGYTYMSGTSMSTPLTAGTVAVIREFLQKRKGITNPSAALIKSLIINGSLTNGYSYEKGWGKVSIYDSLYSTKIIDQNSSLITGKNKRYQSGCYVKNSDKPLKITLVWTDYPGTSTAPSALVNDLDLKVTSPDGTVVYNGNDFTAPYNSEVDRLNNVENVIINNPAKGMYKIEVSGYSVSKGPQPFALVASYDFFSTPKNLKASSSTNSINVSWDAVPGATGYDISVDGTIISLTGTNYNHENLQYNKQHLYKVRAKNSVKTGDWSNTITTSTVLDNPVVKADVTTSKINLKWQPVNEATFYDVYFEGGLMLQTVNTNYSFTSIEPKTQYNFFVRARTTNNASEPSNKIAINTLDCGLETKASMKEARMDFAALAATSGKVYVFGGNNDSETYLNTVEEYDPENDIWTSKQSMSIARTGMAAVEASNGKIYVIGGYNGSYLNTVEEYDPLTGLWTKKTPMTTARSGLGAVFADGKIYTIGGNNGKPLNIVEIYDPVNDTWSSGKQMPTARSNFGISVKDGSVFVLGGVNGTTNLNSVEEYNLSLDQWTVRKDLNKWNSDFSLSQINGILISAGGKNSDKIEEYNPETGLIAERISLPTQLYGHTSVVLKGKLLIIGGNNGMAYQNKVFSYNTDEGKWAKKADMNYQKSFFASAALNGKIYTFGGFGGQNYEFKDLDKVEEYDPSTDKWTLCPSIPDVRVNAAAAAVNEKIYLCGGSNSHLGASEFYDTLYEYDPIKKVWTTKSKMPERRYMHQAVSLNGYIYVVGGIKAVYNAENEFYERSMGGNVLRYDPVNDKWETLAAMNIPRNNHCVGVANGKIYALGGQDERNEDNILDSIEEYDPSANKWTIKNPMPDKELQFGTFSLNNKIYVVGSKSENLREYDPATETWVRKGSFAYNNAYRHRIEYADNKVFALGGLYYFDIAIALDNVYSSDDFLTSLTIGNSVMEPRAGRKSIPLTINNVPTDGIYNAEAEVSYDPAKLTVSNITAGNAISEGCHLTYTVDSIIGRIKVIFTGDMVFQKLIKTNGIFANIEFDVFDSVNVIGSTPLTLERSGCKLYKSPDFQYDGLKLNNGSVDIFIYGDVNGDSTVSMNDTETFRSYMLGSNSGFTYQYGQLAADVDGNGLVNGLDMGHILMFAQGKISKFPVQQ</sequence>
<dbReference type="PROSITE" id="PS51892">
    <property type="entry name" value="SUBTILASE"/>
    <property type="match status" value="1"/>
</dbReference>
<feature type="chain" id="PRO_5005565911" evidence="9">
    <location>
        <begin position="29"/>
        <end position="1618"/>
    </location>
</feature>
<feature type="active site" description="Charge relay system" evidence="8">
    <location>
        <position position="288"/>
    </location>
</feature>
<dbReference type="Gene3D" id="2.60.120.380">
    <property type="match status" value="1"/>
</dbReference>
<evidence type="ECO:0000256" key="8">
    <source>
        <dbReference type="PROSITE-ProRule" id="PRU01240"/>
    </source>
</evidence>
<dbReference type="CDD" id="cd00063">
    <property type="entry name" value="FN3"/>
    <property type="match status" value="2"/>
</dbReference>
<dbReference type="GO" id="GO:0006508">
    <property type="term" value="P:proteolysis"/>
    <property type="evidence" value="ECO:0007669"/>
    <property type="project" value="UniProtKB-KW"/>
</dbReference>
<keyword evidence="5" id="KW-0677">Repeat</keyword>
<dbReference type="SUPFAM" id="SSF49785">
    <property type="entry name" value="Galactose-binding domain-like"/>
    <property type="match status" value="1"/>
</dbReference>
<dbReference type="CDD" id="cd08548">
    <property type="entry name" value="Type_I_cohesin_like"/>
    <property type="match status" value="1"/>
</dbReference>
<dbReference type="Pfam" id="PF24681">
    <property type="entry name" value="Kelch_KLHDC2_KLHL20_DRC7"/>
    <property type="match status" value="1"/>
</dbReference>
<dbReference type="STRING" id="398512.Bccel_5008"/>
<keyword evidence="7 8" id="KW-0720">Serine protease</keyword>
<proteinExistence type="inferred from homology"/>
<dbReference type="OrthoDB" id="900053at2"/>
<dbReference type="InterPro" id="IPR006652">
    <property type="entry name" value="Kelch_1"/>
</dbReference>
<gene>
    <name evidence="12" type="ORF">Bccel_5008</name>
</gene>
<dbReference type="InterPro" id="IPR000209">
    <property type="entry name" value="Peptidase_S8/S53_dom"/>
</dbReference>
<dbReference type="SUPFAM" id="SSF52743">
    <property type="entry name" value="Subtilisin-like"/>
    <property type="match status" value="1"/>
</dbReference>
<name>A0A0L6JV62_9FIRM</name>
<dbReference type="InterPro" id="IPR056737">
    <property type="entry name" value="Beta-prop_ATRN-MKLN-like"/>
</dbReference>
<keyword evidence="6 8" id="KW-0378">Hydrolase</keyword>
<evidence type="ECO:0000256" key="7">
    <source>
        <dbReference type="ARBA" id="ARBA00022825"/>
    </source>
</evidence>
<dbReference type="InterPro" id="IPR016134">
    <property type="entry name" value="Dockerin_dom"/>
</dbReference>
<dbReference type="GO" id="GO:0004553">
    <property type="term" value="F:hydrolase activity, hydrolyzing O-glycosyl compounds"/>
    <property type="evidence" value="ECO:0007669"/>
    <property type="project" value="InterPro"/>
</dbReference>
<dbReference type="InterPro" id="IPR011043">
    <property type="entry name" value="Gal_Oxase/kelch_b-propeller"/>
</dbReference>
<feature type="domain" description="Fibronectin type-III" evidence="10">
    <location>
        <begin position="667"/>
        <end position="746"/>
    </location>
</feature>
<feature type="domain" description="Dockerin" evidence="11">
    <location>
        <begin position="1546"/>
        <end position="1616"/>
    </location>
</feature>
<keyword evidence="4 8" id="KW-0645">Protease</keyword>
<dbReference type="PROSITE" id="PS51766">
    <property type="entry name" value="DOCKERIN"/>
    <property type="match status" value="1"/>
</dbReference>
<dbReference type="InterPro" id="IPR003961">
    <property type="entry name" value="FN3_dom"/>
</dbReference>
<dbReference type="InterPro" id="IPR002105">
    <property type="entry name" value="Dockerin_1_rpt"/>
</dbReference>
<dbReference type="Gene3D" id="1.10.1330.10">
    <property type="entry name" value="Dockerin domain"/>
    <property type="match status" value="1"/>
</dbReference>
<dbReference type="InterPro" id="IPR036116">
    <property type="entry name" value="FN3_sf"/>
</dbReference>
<dbReference type="InterPro" id="IPR023828">
    <property type="entry name" value="Peptidase_S8_Ser-AS"/>
</dbReference>
<dbReference type="Gene3D" id="3.40.50.200">
    <property type="entry name" value="Peptidase S8/S53 domain"/>
    <property type="match status" value="1"/>
</dbReference>
<protein>
    <submittedName>
        <fullName evidence="12">Peptidase S8 and S53 subtilisin kexin sedolisin</fullName>
    </submittedName>
</protein>
<dbReference type="EMBL" id="LGTC01000001">
    <property type="protein sequence ID" value="KNY29731.1"/>
    <property type="molecule type" value="Genomic_DNA"/>
</dbReference>
<dbReference type="Gene3D" id="2.60.40.10">
    <property type="entry name" value="Immunoglobulins"/>
    <property type="match status" value="2"/>
</dbReference>
<dbReference type="InterPro" id="IPR008979">
    <property type="entry name" value="Galactose-bd-like_sf"/>
</dbReference>
<feature type="active site" description="Charge relay system" evidence="8">
    <location>
        <position position="248"/>
    </location>
</feature>
<reference evidence="13" key="1">
    <citation type="submission" date="2015-07" db="EMBL/GenBank/DDBJ databases">
        <title>Near-Complete Genome Sequence of the Cellulolytic Bacterium Bacteroides (Pseudobacteroides) cellulosolvens ATCC 35603.</title>
        <authorList>
            <person name="Dassa B."/>
            <person name="Utturkar S.M."/>
            <person name="Klingeman D.M."/>
            <person name="Hurt R.A."/>
            <person name="Keller M."/>
            <person name="Xu J."/>
            <person name="Reddy Y.H.K."/>
            <person name="Borovok I."/>
            <person name="Grinberg I.R."/>
            <person name="Lamed R."/>
            <person name="Zhivin O."/>
            <person name="Bayer E.A."/>
            <person name="Brown S.D."/>
        </authorList>
    </citation>
    <scope>NUCLEOTIDE SEQUENCE [LARGE SCALE GENOMIC DNA]</scope>
    <source>
        <strain evidence="13">DSM 2933</strain>
    </source>
</reference>
<dbReference type="PANTHER" id="PTHR45632:SF26">
    <property type="entry name" value="BTB DOMAIN-CONTAINING PROTEIN"/>
    <property type="match status" value="1"/>
</dbReference>
<dbReference type="SMART" id="SM00060">
    <property type="entry name" value="FN3"/>
    <property type="match status" value="2"/>
</dbReference>
<dbReference type="PROSITE" id="PS50853">
    <property type="entry name" value="FN3"/>
    <property type="match status" value="1"/>
</dbReference>
<evidence type="ECO:0000256" key="4">
    <source>
        <dbReference type="ARBA" id="ARBA00022670"/>
    </source>
</evidence>
<evidence type="ECO:0000259" key="11">
    <source>
        <dbReference type="PROSITE" id="PS51766"/>
    </source>
</evidence>
<dbReference type="InterPro" id="IPR036852">
    <property type="entry name" value="Peptidase_S8/S53_dom_sf"/>
</dbReference>
<dbReference type="InterPro" id="IPR036439">
    <property type="entry name" value="Dockerin_dom_sf"/>
</dbReference>
<evidence type="ECO:0000313" key="12">
    <source>
        <dbReference type="EMBL" id="KNY29731.1"/>
    </source>
</evidence>
<dbReference type="Pfam" id="PF00041">
    <property type="entry name" value="fn3"/>
    <property type="match status" value="1"/>
</dbReference>
<dbReference type="eggNOG" id="COG1404">
    <property type="taxonomic scope" value="Bacteria"/>
</dbReference>
<dbReference type="InterPro" id="IPR022398">
    <property type="entry name" value="Peptidase_S8_His-AS"/>
</dbReference>
<dbReference type="GO" id="GO:0000272">
    <property type="term" value="P:polysaccharide catabolic process"/>
    <property type="evidence" value="ECO:0007669"/>
    <property type="project" value="InterPro"/>
</dbReference>
<dbReference type="Pfam" id="PF00404">
    <property type="entry name" value="Dockerin_1"/>
    <property type="match status" value="1"/>
</dbReference>
<dbReference type="RefSeq" id="WP_050753797.1">
    <property type="nucleotide sequence ID" value="NZ_JQKC01000021.1"/>
</dbReference>
<keyword evidence="3" id="KW-0964">Secreted</keyword>
<dbReference type="InterPro" id="IPR013783">
    <property type="entry name" value="Ig-like_fold"/>
</dbReference>
<dbReference type="PROSITE" id="PS00137">
    <property type="entry name" value="SUBTILASE_HIS"/>
    <property type="match status" value="1"/>
</dbReference>
<dbReference type="SUPFAM" id="SSF49384">
    <property type="entry name" value="Carbohydrate-binding domain"/>
    <property type="match status" value="1"/>
</dbReference>
<dbReference type="InterPro" id="IPR015915">
    <property type="entry name" value="Kelch-typ_b-propeller"/>
</dbReference>
<evidence type="ECO:0000256" key="2">
    <source>
        <dbReference type="ARBA" id="ARBA00022441"/>
    </source>
</evidence>
<keyword evidence="2" id="KW-0880">Kelch repeat</keyword>
<evidence type="ECO:0000256" key="5">
    <source>
        <dbReference type="ARBA" id="ARBA00022737"/>
    </source>
</evidence>
<comment type="similarity">
    <text evidence="8">Belongs to the peptidase S8 family.</text>
</comment>
<dbReference type="Gene3D" id="2.60.40.680">
    <property type="match status" value="1"/>
</dbReference>
<comment type="caution">
    <text evidence="12">The sequence shown here is derived from an EMBL/GenBank/DDBJ whole genome shotgun (WGS) entry which is preliminary data.</text>
</comment>
<dbReference type="SUPFAM" id="SSF117281">
    <property type="entry name" value="Kelch motif"/>
    <property type="match status" value="1"/>
</dbReference>
<dbReference type="eggNOG" id="COG3055">
    <property type="taxonomic scope" value="Bacteria"/>
</dbReference>
<dbReference type="InterPro" id="IPR018247">
    <property type="entry name" value="EF_Hand_1_Ca_BS"/>
</dbReference>
<evidence type="ECO:0000256" key="6">
    <source>
        <dbReference type="ARBA" id="ARBA00022801"/>
    </source>
</evidence>
<feature type="signal peptide" evidence="9">
    <location>
        <begin position="1"/>
        <end position="28"/>
    </location>
</feature>
<dbReference type="Pfam" id="PF00963">
    <property type="entry name" value="Cohesin"/>
    <property type="match status" value="1"/>
</dbReference>
<comment type="subcellular location">
    <subcellularLocation>
        <location evidence="1">Secreted</location>
    </subcellularLocation>
</comment>
<keyword evidence="13" id="KW-1185">Reference proteome</keyword>
<organism evidence="12 13">
    <name type="scientific">Pseudobacteroides cellulosolvens ATCC 35603 = DSM 2933</name>
    <dbReference type="NCBI Taxonomy" id="398512"/>
    <lineage>
        <taxon>Bacteria</taxon>
        <taxon>Bacillati</taxon>
        <taxon>Bacillota</taxon>
        <taxon>Clostridia</taxon>
        <taxon>Eubacteriales</taxon>
        <taxon>Oscillospiraceae</taxon>
        <taxon>Pseudobacteroides</taxon>
    </lineage>
</organism>
<dbReference type="Pfam" id="PF00082">
    <property type="entry name" value="Peptidase_S8"/>
    <property type="match status" value="1"/>
</dbReference>
<evidence type="ECO:0000259" key="10">
    <source>
        <dbReference type="PROSITE" id="PS50853"/>
    </source>
</evidence>
<dbReference type="PRINTS" id="PR00723">
    <property type="entry name" value="SUBTILISIN"/>
</dbReference>
<dbReference type="CDD" id="cd04842">
    <property type="entry name" value="Peptidases_S8_Kp43_protease"/>
    <property type="match status" value="1"/>
</dbReference>
<dbReference type="CDD" id="cd14256">
    <property type="entry name" value="Dockerin_I"/>
    <property type="match status" value="1"/>
</dbReference>
<dbReference type="Pfam" id="PF24981">
    <property type="entry name" value="Beta-prop_ATRN-LZTR1"/>
    <property type="match status" value="1"/>
</dbReference>
<keyword evidence="9" id="KW-0732">Signal</keyword>
<evidence type="ECO:0000256" key="9">
    <source>
        <dbReference type="SAM" id="SignalP"/>
    </source>
</evidence>
<evidence type="ECO:0000256" key="3">
    <source>
        <dbReference type="ARBA" id="ARBA00022525"/>
    </source>
</evidence>
<dbReference type="GO" id="GO:0004252">
    <property type="term" value="F:serine-type endopeptidase activity"/>
    <property type="evidence" value="ECO:0007669"/>
    <property type="project" value="UniProtKB-UniRule"/>
</dbReference>
<dbReference type="SUPFAM" id="SSF50965">
    <property type="entry name" value="Galactose oxidase, central domain"/>
    <property type="match status" value="1"/>
</dbReference>
<dbReference type="PROSITE" id="PS00138">
    <property type="entry name" value="SUBTILASE_SER"/>
    <property type="match status" value="1"/>
</dbReference>
<dbReference type="InterPro" id="IPR015500">
    <property type="entry name" value="Peptidase_S8_subtilisin-rel"/>
</dbReference>
<feature type="active site" description="Charge relay system" evidence="8">
    <location>
        <position position="480"/>
    </location>
</feature>
<dbReference type="GO" id="GO:0005576">
    <property type="term" value="C:extracellular region"/>
    <property type="evidence" value="ECO:0007669"/>
    <property type="project" value="UniProtKB-SubCell"/>
</dbReference>
<dbReference type="PANTHER" id="PTHR45632">
    <property type="entry name" value="LD33804P"/>
    <property type="match status" value="1"/>
</dbReference>
<dbReference type="InterPro" id="IPR034058">
    <property type="entry name" value="TagA/B/C/D_pept_dom"/>
</dbReference>
<accession>A0A0L6JV62</accession>